<keyword evidence="3" id="KW-0804">Transcription</keyword>
<evidence type="ECO:0000313" key="6">
    <source>
        <dbReference type="Proteomes" id="UP000282125"/>
    </source>
</evidence>
<reference evidence="5 6" key="1">
    <citation type="submission" date="2018-11" db="EMBL/GenBank/DDBJ databases">
        <title>Gemmobacter sp. nov., YIM 102744-1 draft genome.</title>
        <authorList>
            <person name="Li G."/>
            <person name="Jiang Y."/>
        </authorList>
    </citation>
    <scope>NUCLEOTIDE SEQUENCE [LARGE SCALE GENOMIC DNA]</scope>
    <source>
        <strain evidence="5 6">YIM 102744-1</strain>
    </source>
</reference>
<comment type="caution">
    <text evidence="5">The sequence shown here is derived from an EMBL/GenBank/DDBJ whole genome shotgun (WGS) entry which is preliminary data.</text>
</comment>
<gene>
    <name evidence="5" type="ORF">EG244_15530</name>
</gene>
<dbReference type="AlphaFoldDB" id="A0A3P3DHI6"/>
<evidence type="ECO:0000259" key="4">
    <source>
        <dbReference type="PROSITE" id="PS01124"/>
    </source>
</evidence>
<evidence type="ECO:0000256" key="3">
    <source>
        <dbReference type="ARBA" id="ARBA00023163"/>
    </source>
</evidence>
<keyword evidence="6" id="KW-1185">Reference proteome</keyword>
<evidence type="ECO:0000256" key="1">
    <source>
        <dbReference type="ARBA" id="ARBA00023015"/>
    </source>
</evidence>
<evidence type="ECO:0000313" key="5">
    <source>
        <dbReference type="EMBL" id="RRH72038.1"/>
    </source>
</evidence>
<dbReference type="SUPFAM" id="SSF46689">
    <property type="entry name" value="Homeodomain-like"/>
    <property type="match status" value="1"/>
</dbReference>
<dbReference type="OrthoDB" id="6670788at2"/>
<keyword evidence="1" id="KW-0805">Transcription regulation</keyword>
<dbReference type="InterPro" id="IPR050204">
    <property type="entry name" value="AraC_XylS_family_regulators"/>
</dbReference>
<dbReference type="InterPro" id="IPR018060">
    <property type="entry name" value="HTH_AraC"/>
</dbReference>
<dbReference type="GO" id="GO:0003700">
    <property type="term" value="F:DNA-binding transcription factor activity"/>
    <property type="evidence" value="ECO:0007669"/>
    <property type="project" value="InterPro"/>
</dbReference>
<dbReference type="PANTHER" id="PTHR46796">
    <property type="entry name" value="HTH-TYPE TRANSCRIPTIONAL ACTIVATOR RHAS-RELATED"/>
    <property type="match status" value="1"/>
</dbReference>
<accession>A0A3P3DHI6</accession>
<organism evidence="5 6">
    <name type="scientific">Falsigemmobacter faecalis</name>
    <dbReference type="NCBI Taxonomy" id="2488730"/>
    <lineage>
        <taxon>Bacteria</taxon>
        <taxon>Pseudomonadati</taxon>
        <taxon>Pseudomonadota</taxon>
        <taxon>Alphaproteobacteria</taxon>
        <taxon>Rhodobacterales</taxon>
        <taxon>Paracoccaceae</taxon>
        <taxon>Falsigemmobacter</taxon>
    </lineage>
</organism>
<protein>
    <submittedName>
        <fullName evidence="5">AraC family transcriptional regulator</fullName>
    </submittedName>
</protein>
<dbReference type="Pfam" id="PF12833">
    <property type="entry name" value="HTH_18"/>
    <property type="match status" value="1"/>
</dbReference>
<dbReference type="PROSITE" id="PS01124">
    <property type="entry name" value="HTH_ARAC_FAMILY_2"/>
    <property type="match status" value="1"/>
</dbReference>
<dbReference type="InterPro" id="IPR009057">
    <property type="entry name" value="Homeodomain-like_sf"/>
</dbReference>
<dbReference type="SMART" id="SM00342">
    <property type="entry name" value="HTH_ARAC"/>
    <property type="match status" value="1"/>
</dbReference>
<dbReference type="PANTHER" id="PTHR46796:SF6">
    <property type="entry name" value="ARAC SUBFAMILY"/>
    <property type="match status" value="1"/>
</dbReference>
<dbReference type="GO" id="GO:0043565">
    <property type="term" value="F:sequence-specific DNA binding"/>
    <property type="evidence" value="ECO:0007669"/>
    <property type="project" value="InterPro"/>
</dbReference>
<dbReference type="PROSITE" id="PS00041">
    <property type="entry name" value="HTH_ARAC_FAMILY_1"/>
    <property type="match status" value="1"/>
</dbReference>
<dbReference type="Gene3D" id="1.10.10.60">
    <property type="entry name" value="Homeodomain-like"/>
    <property type="match status" value="1"/>
</dbReference>
<dbReference type="Proteomes" id="UP000282125">
    <property type="component" value="Unassembled WGS sequence"/>
</dbReference>
<sequence length="312" mass="34048">MTVFHYPGNFRVGVRHEQIMKDTPSRRVIDEDRILLMVLMNGHQRLVFEGKAFTLSTLSPAEAGPKAIILHLRGGKAVEYLESYGAPLNKISVSFDADWLAQAGSMVEEPSSPELHRVPVATLPDKMMQKVWTPDDRMRATAEAISALYSSFMGGGQSRNALNLRLMSCGIDLVRSALSYTGILRDTEVTSSSRASADPRLQRITAYIASNLNKDGWGPAEMAEACGLSLRSLQRLCLNALNCSPSSFIRNQRMDAALAALTHGGASIQQAAHIAGYSNTSNFATAFKRRFEITPGNAHEASKRSCARSEVS</sequence>
<dbReference type="EMBL" id="RRAZ01000027">
    <property type="protein sequence ID" value="RRH72038.1"/>
    <property type="molecule type" value="Genomic_DNA"/>
</dbReference>
<proteinExistence type="predicted"/>
<dbReference type="InterPro" id="IPR018062">
    <property type="entry name" value="HTH_AraC-typ_CS"/>
</dbReference>
<evidence type="ECO:0000256" key="2">
    <source>
        <dbReference type="ARBA" id="ARBA00023125"/>
    </source>
</evidence>
<dbReference type="RefSeq" id="WP_124966084.1">
    <property type="nucleotide sequence ID" value="NZ_RRAZ01000027.1"/>
</dbReference>
<feature type="domain" description="HTH araC/xylS-type" evidence="4">
    <location>
        <begin position="202"/>
        <end position="301"/>
    </location>
</feature>
<keyword evidence="2" id="KW-0238">DNA-binding</keyword>
<name>A0A3P3DHI6_9RHOB</name>